<sequence length="449" mass="49276">MASPKYFGATLVLSLSYGATLVMRSEDDLWALSTANNLTCTPNALSLLGDPNQYPQLKVVAVAGEACPVALKDLWAPRVKLFNLYGPSECAIMTHGSRLSLTESIAIGSVLANVHCYLLDDALRQVPFGILGEFYLSGICVSPGYINLPEMTEERFLVDPFGHGRMYKTGDLGRLLPNGQFEIAGRQDSQVKLKGYRIELDEVANHMMQHPSERPSFRHVVDYIQAQDTRAAEEFWRSYLNGVVVTSLETNGIPRNCLADSSDQPLSIDTTACLSSLSETAQTIRVTVAELVKFAWAATVRKYTRQNDVVFGQVVANRDIPVHDVDRYSFSTRMKLLSNVLCIIRGPLVSTVPSRVQFDDTLSVTAMLEGIRLERGAVSSHSHASLIDIKRWNGIEGDLFDSLLVYQNVPTASSKVRPVGQPSKTFSTDHTLEIIVTPAAAGLSCCANK</sequence>
<dbReference type="GO" id="GO:0003824">
    <property type="term" value="F:catalytic activity"/>
    <property type="evidence" value="ECO:0007669"/>
    <property type="project" value="InterPro"/>
</dbReference>
<evidence type="ECO:0000313" key="8">
    <source>
        <dbReference type="EMBL" id="ETV71468.1"/>
    </source>
</evidence>
<dbReference type="InterPro" id="IPR001242">
    <property type="entry name" value="Condensation_dom"/>
</dbReference>
<feature type="domain" description="AMP-dependent synthetase/ligase" evidence="6">
    <location>
        <begin position="11"/>
        <end position="145"/>
    </location>
</feature>
<feature type="signal peptide" evidence="5">
    <location>
        <begin position="1"/>
        <end position="18"/>
    </location>
</feature>
<evidence type="ECO:0008006" key="9">
    <source>
        <dbReference type="Google" id="ProtNLM"/>
    </source>
</evidence>
<dbReference type="Pfam" id="PF00501">
    <property type="entry name" value="AMP-binding"/>
    <property type="match status" value="1"/>
</dbReference>
<dbReference type="RefSeq" id="XP_009839133.1">
    <property type="nucleotide sequence ID" value="XM_009840831.1"/>
</dbReference>
<keyword evidence="5" id="KW-0732">Signal</keyword>
<dbReference type="PANTHER" id="PTHR45527:SF11">
    <property type="entry name" value="NONRIBOSOMAL PEPTIDE SYNTHETASE 5"/>
    <property type="match status" value="1"/>
</dbReference>
<dbReference type="GO" id="GO:0005737">
    <property type="term" value="C:cytoplasm"/>
    <property type="evidence" value="ECO:0007669"/>
    <property type="project" value="TreeGrafter"/>
</dbReference>
<protein>
    <recommendedName>
        <fullName evidence="9">AMP-dependent synthetase/ligase domain-containing protein</fullName>
    </recommendedName>
</protein>
<evidence type="ECO:0000256" key="1">
    <source>
        <dbReference type="ARBA" id="ARBA00022450"/>
    </source>
</evidence>
<evidence type="ECO:0000256" key="5">
    <source>
        <dbReference type="SAM" id="SignalP"/>
    </source>
</evidence>
<dbReference type="Gene3D" id="3.40.50.12780">
    <property type="entry name" value="N-terminal domain of ligase-like"/>
    <property type="match status" value="1"/>
</dbReference>
<gene>
    <name evidence="8" type="ORF">H257_13344</name>
</gene>
<keyword evidence="3" id="KW-0436">Ligase</keyword>
<dbReference type="GO" id="GO:0031177">
    <property type="term" value="F:phosphopantetheine binding"/>
    <property type="evidence" value="ECO:0007669"/>
    <property type="project" value="TreeGrafter"/>
</dbReference>
<dbReference type="Pfam" id="PF00668">
    <property type="entry name" value="Condensation"/>
    <property type="match status" value="1"/>
</dbReference>
<comment type="similarity">
    <text evidence="4">Belongs to the NRP synthetase family.</text>
</comment>
<evidence type="ECO:0000256" key="3">
    <source>
        <dbReference type="ARBA" id="ARBA00022598"/>
    </source>
</evidence>
<evidence type="ECO:0000256" key="2">
    <source>
        <dbReference type="ARBA" id="ARBA00022553"/>
    </source>
</evidence>
<name>W4FXR6_APHAT</name>
<dbReference type="GO" id="GO:0043041">
    <property type="term" value="P:amino acid activation for nonribosomal peptide biosynthetic process"/>
    <property type="evidence" value="ECO:0007669"/>
    <property type="project" value="TreeGrafter"/>
</dbReference>
<dbReference type="STRING" id="112090.W4FXR6"/>
<feature type="domain" description="Condensation" evidence="7">
    <location>
        <begin position="214"/>
        <end position="416"/>
    </location>
</feature>
<feature type="chain" id="PRO_5004840769" description="AMP-dependent synthetase/ligase domain-containing protein" evidence="5">
    <location>
        <begin position="19"/>
        <end position="449"/>
    </location>
</feature>
<keyword evidence="2" id="KW-0597">Phosphoprotein</keyword>
<accession>W4FXR6</accession>
<dbReference type="SUPFAM" id="SSF52777">
    <property type="entry name" value="CoA-dependent acyltransferases"/>
    <property type="match status" value="1"/>
</dbReference>
<dbReference type="OrthoDB" id="78868at2759"/>
<reference evidence="8" key="1">
    <citation type="submission" date="2013-12" db="EMBL/GenBank/DDBJ databases">
        <title>The Genome Sequence of Aphanomyces astaci APO3.</title>
        <authorList>
            <consortium name="The Broad Institute Genomics Platform"/>
            <person name="Russ C."/>
            <person name="Tyler B."/>
            <person name="van West P."/>
            <person name="Dieguez-Uribeondo J."/>
            <person name="Young S.K."/>
            <person name="Zeng Q."/>
            <person name="Gargeya S."/>
            <person name="Fitzgerald M."/>
            <person name="Abouelleil A."/>
            <person name="Alvarado L."/>
            <person name="Chapman S.B."/>
            <person name="Gainer-Dewar J."/>
            <person name="Goldberg J."/>
            <person name="Griggs A."/>
            <person name="Gujja S."/>
            <person name="Hansen M."/>
            <person name="Howarth C."/>
            <person name="Imamovic A."/>
            <person name="Ireland A."/>
            <person name="Larimer J."/>
            <person name="McCowan C."/>
            <person name="Murphy C."/>
            <person name="Pearson M."/>
            <person name="Poon T.W."/>
            <person name="Priest M."/>
            <person name="Roberts A."/>
            <person name="Saif S."/>
            <person name="Shea T."/>
            <person name="Sykes S."/>
            <person name="Wortman J."/>
            <person name="Nusbaum C."/>
            <person name="Birren B."/>
        </authorList>
    </citation>
    <scope>NUCLEOTIDE SEQUENCE [LARGE SCALE GENOMIC DNA]</scope>
    <source>
        <strain evidence="8">APO3</strain>
    </source>
</reference>
<keyword evidence="1" id="KW-0596">Phosphopantetheine</keyword>
<dbReference type="GeneID" id="20815340"/>
<dbReference type="Gene3D" id="3.30.559.30">
    <property type="entry name" value="Nonribosomal peptide synthetase, condensation domain"/>
    <property type="match status" value="1"/>
</dbReference>
<evidence type="ECO:0000259" key="7">
    <source>
        <dbReference type="Pfam" id="PF00668"/>
    </source>
</evidence>
<dbReference type="EMBL" id="KI913160">
    <property type="protein sequence ID" value="ETV71468.1"/>
    <property type="molecule type" value="Genomic_DNA"/>
</dbReference>
<dbReference type="InterPro" id="IPR042099">
    <property type="entry name" value="ANL_N_sf"/>
</dbReference>
<evidence type="ECO:0000259" key="6">
    <source>
        <dbReference type="Pfam" id="PF00501"/>
    </source>
</evidence>
<organism evidence="8">
    <name type="scientific">Aphanomyces astaci</name>
    <name type="common">Crayfish plague agent</name>
    <dbReference type="NCBI Taxonomy" id="112090"/>
    <lineage>
        <taxon>Eukaryota</taxon>
        <taxon>Sar</taxon>
        <taxon>Stramenopiles</taxon>
        <taxon>Oomycota</taxon>
        <taxon>Saprolegniomycetes</taxon>
        <taxon>Saprolegniales</taxon>
        <taxon>Verrucalvaceae</taxon>
        <taxon>Aphanomyces</taxon>
    </lineage>
</organism>
<dbReference type="AlphaFoldDB" id="W4FXR6"/>
<dbReference type="SUPFAM" id="SSF56801">
    <property type="entry name" value="Acetyl-CoA synthetase-like"/>
    <property type="match status" value="1"/>
</dbReference>
<proteinExistence type="inferred from homology"/>
<dbReference type="GO" id="GO:0044550">
    <property type="term" value="P:secondary metabolite biosynthetic process"/>
    <property type="evidence" value="ECO:0007669"/>
    <property type="project" value="TreeGrafter"/>
</dbReference>
<evidence type="ECO:0000256" key="4">
    <source>
        <dbReference type="ARBA" id="ARBA00029454"/>
    </source>
</evidence>
<dbReference type="VEuPathDB" id="FungiDB:H257_13344"/>
<dbReference type="PANTHER" id="PTHR45527">
    <property type="entry name" value="NONRIBOSOMAL PEPTIDE SYNTHETASE"/>
    <property type="match status" value="1"/>
</dbReference>
<dbReference type="InterPro" id="IPR000873">
    <property type="entry name" value="AMP-dep_synth/lig_dom"/>
</dbReference>